<dbReference type="Pfam" id="PF13577">
    <property type="entry name" value="SnoaL_4"/>
    <property type="match status" value="1"/>
</dbReference>
<dbReference type="Proteomes" id="UP001147747">
    <property type="component" value="Unassembled WGS sequence"/>
</dbReference>
<dbReference type="RefSeq" id="XP_056494164.1">
    <property type="nucleotide sequence ID" value="XM_056625582.1"/>
</dbReference>
<comment type="caution">
    <text evidence="2">The sequence shown here is derived from an EMBL/GenBank/DDBJ whole genome shotgun (WGS) entry which is preliminary data.</text>
</comment>
<evidence type="ECO:0000313" key="2">
    <source>
        <dbReference type="EMBL" id="KAJ5414318.1"/>
    </source>
</evidence>
<accession>A0A9X0BEP8</accession>
<protein>
    <recommendedName>
        <fullName evidence="1">SnoaL-like domain-containing protein</fullName>
    </recommendedName>
</protein>
<dbReference type="OrthoDB" id="5175824at2759"/>
<gene>
    <name evidence="2" type="ORF">N7509_000945</name>
</gene>
<dbReference type="EMBL" id="JAPZBU010000003">
    <property type="protein sequence ID" value="KAJ5414318.1"/>
    <property type="molecule type" value="Genomic_DNA"/>
</dbReference>
<dbReference type="InterPro" id="IPR032710">
    <property type="entry name" value="NTF2-like_dom_sf"/>
</dbReference>
<reference evidence="2" key="1">
    <citation type="submission" date="2022-12" db="EMBL/GenBank/DDBJ databases">
        <authorList>
            <person name="Petersen C."/>
        </authorList>
    </citation>
    <scope>NUCLEOTIDE SEQUENCE</scope>
    <source>
        <strain evidence="2">IBT 29677</strain>
    </source>
</reference>
<proteinExistence type="predicted"/>
<dbReference type="Gene3D" id="3.10.450.50">
    <property type="match status" value="1"/>
</dbReference>
<feature type="domain" description="SnoaL-like" evidence="1">
    <location>
        <begin position="26"/>
        <end position="170"/>
    </location>
</feature>
<name>A0A9X0BEP8_9EURO</name>
<keyword evidence="3" id="KW-1185">Reference proteome</keyword>
<sequence>MNGQDSTPEIAQLLRTVEDLRSSVDKLTHESEIKKLHHKYGYYLDKCLYQEVAELFSNHPEAYVQFLNGRFNGKQSIERLYVGRFAKHFVAGRNGPIEGWLLDHLMAQDIVDFQPGSNRAKARFRTLMSAGTHESMSQDYPGGHRQWWEGGVYENEYIREDGVWKIFRLRYWPFWHGAFSKGWQHCNNFVPLYKETYPALEWGPDEILEDERLWPDTRVVPFHYAHPVTGEEVTESSLKAPKWRGDEAEALPARKITDWDM</sequence>
<organism evidence="2 3">
    <name type="scientific">Penicillium cosmopolitanum</name>
    <dbReference type="NCBI Taxonomy" id="1131564"/>
    <lineage>
        <taxon>Eukaryota</taxon>
        <taxon>Fungi</taxon>
        <taxon>Dikarya</taxon>
        <taxon>Ascomycota</taxon>
        <taxon>Pezizomycotina</taxon>
        <taxon>Eurotiomycetes</taxon>
        <taxon>Eurotiomycetidae</taxon>
        <taxon>Eurotiales</taxon>
        <taxon>Aspergillaceae</taxon>
        <taxon>Penicillium</taxon>
    </lineage>
</organism>
<evidence type="ECO:0000259" key="1">
    <source>
        <dbReference type="Pfam" id="PF13577"/>
    </source>
</evidence>
<dbReference type="SUPFAM" id="SSF54427">
    <property type="entry name" value="NTF2-like"/>
    <property type="match status" value="1"/>
</dbReference>
<dbReference type="GeneID" id="81364562"/>
<dbReference type="InterPro" id="IPR037401">
    <property type="entry name" value="SnoaL-like"/>
</dbReference>
<reference evidence="2" key="2">
    <citation type="journal article" date="2023" name="IMA Fungus">
        <title>Comparative genomic study of the Penicillium genus elucidates a diverse pangenome and 15 lateral gene transfer events.</title>
        <authorList>
            <person name="Petersen C."/>
            <person name="Sorensen T."/>
            <person name="Nielsen M.R."/>
            <person name="Sondergaard T.E."/>
            <person name="Sorensen J.L."/>
            <person name="Fitzpatrick D.A."/>
            <person name="Frisvad J.C."/>
            <person name="Nielsen K.L."/>
        </authorList>
    </citation>
    <scope>NUCLEOTIDE SEQUENCE</scope>
    <source>
        <strain evidence="2">IBT 29677</strain>
    </source>
</reference>
<dbReference type="AlphaFoldDB" id="A0A9X0BEP8"/>
<evidence type="ECO:0000313" key="3">
    <source>
        <dbReference type="Proteomes" id="UP001147747"/>
    </source>
</evidence>